<evidence type="ECO:0000256" key="3">
    <source>
        <dbReference type="RuleBase" id="RU000363"/>
    </source>
</evidence>
<dbReference type="InterPro" id="IPR036291">
    <property type="entry name" value="NAD(P)-bd_dom_sf"/>
</dbReference>
<dbReference type="CDD" id="cd05374">
    <property type="entry name" value="17beta-HSD-like_SDR_c"/>
    <property type="match status" value="1"/>
</dbReference>
<dbReference type="InterPro" id="IPR002347">
    <property type="entry name" value="SDR_fam"/>
</dbReference>
<dbReference type="PRINTS" id="PR00080">
    <property type="entry name" value="SDRFAMILY"/>
</dbReference>
<dbReference type="SUPFAM" id="SSF51735">
    <property type="entry name" value="NAD(P)-binding Rossmann-fold domains"/>
    <property type="match status" value="1"/>
</dbReference>
<dbReference type="EMBL" id="PVTD01000014">
    <property type="protein sequence ID" value="PRY20276.1"/>
    <property type="molecule type" value="Genomic_DNA"/>
</dbReference>
<accession>A0A2T0RGE3</accession>
<name>A0A2T0RGE3_9RHOB</name>
<evidence type="ECO:0000313" key="4">
    <source>
        <dbReference type="EMBL" id="PRY20276.1"/>
    </source>
</evidence>
<dbReference type="PANTHER" id="PTHR44169:SF6">
    <property type="entry name" value="NADPH-DEPENDENT 1-ACYLDIHYDROXYACETONE PHOSPHATE REDUCTASE"/>
    <property type="match status" value="1"/>
</dbReference>
<gene>
    <name evidence="4" type="ORF">CLV78_11461</name>
</gene>
<dbReference type="GO" id="GO:0016491">
    <property type="term" value="F:oxidoreductase activity"/>
    <property type="evidence" value="ECO:0007669"/>
    <property type="project" value="UniProtKB-KW"/>
</dbReference>
<comment type="similarity">
    <text evidence="1 3">Belongs to the short-chain dehydrogenases/reductases (SDR) family.</text>
</comment>
<comment type="caution">
    <text evidence="4">The sequence shown here is derived from an EMBL/GenBank/DDBJ whole genome shotgun (WGS) entry which is preliminary data.</text>
</comment>
<dbReference type="Proteomes" id="UP000239480">
    <property type="component" value="Unassembled WGS sequence"/>
</dbReference>
<dbReference type="PROSITE" id="PS00061">
    <property type="entry name" value="ADH_SHORT"/>
    <property type="match status" value="1"/>
</dbReference>
<evidence type="ECO:0000256" key="1">
    <source>
        <dbReference type="ARBA" id="ARBA00006484"/>
    </source>
</evidence>
<dbReference type="PANTHER" id="PTHR44169">
    <property type="entry name" value="NADPH-DEPENDENT 1-ACYLDIHYDROXYACETONE PHOSPHATE REDUCTASE"/>
    <property type="match status" value="1"/>
</dbReference>
<protein>
    <submittedName>
        <fullName evidence="4">Short-subunit dehydrogenase</fullName>
    </submittedName>
</protein>
<keyword evidence="2" id="KW-0560">Oxidoreductase</keyword>
<keyword evidence="5" id="KW-1185">Reference proteome</keyword>
<organism evidence="4 5">
    <name type="scientific">Aliiruegeria haliotis</name>
    <dbReference type="NCBI Taxonomy" id="1280846"/>
    <lineage>
        <taxon>Bacteria</taxon>
        <taxon>Pseudomonadati</taxon>
        <taxon>Pseudomonadota</taxon>
        <taxon>Alphaproteobacteria</taxon>
        <taxon>Rhodobacterales</taxon>
        <taxon>Roseobacteraceae</taxon>
        <taxon>Aliiruegeria</taxon>
    </lineage>
</organism>
<dbReference type="Gene3D" id="3.40.50.720">
    <property type="entry name" value="NAD(P)-binding Rossmann-like Domain"/>
    <property type="match status" value="1"/>
</dbReference>
<sequence length="276" mass="30272">MAQKSILITGCSSGIGYAVAHGLKDAGWRVFATCRNPDDVERLTGEGLESFCLDLTDTGSITAAVAETITRTGGTLDALYSNAAIALPGAVEDLPTDGMRAVFETNLFGLHELTRQVIPVMRAQGHGRIVQCSSVLGLVPMKWRGSYVASKYALEGLTDVLRLEMADTPIKVILVEPGPVTSRLRINSIPHFERWIDWKASPRAAQYERSLLDRLYTDTGPDRFEVPPEAVTEKILAALASENPAPRYFVTKPTYIMNVLRRILTTRALDRVIQKG</sequence>
<reference evidence="4 5" key="1">
    <citation type="submission" date="2018-03" db="EMBL/GenBank/DDBJ databases">
        <title>Genomic Encyclopedia of Archaeal and Bacterial Type Strains, Phase II (KMG-II): from individual species to whole genera.</title>
        <authorList>
            <person name="Goeker M."/>
        </authorList>
    </citation>
    <scope>NUCLEOTIDE SEQUENCE [LARGE SCALE GENOMIC DNA]</scope>
    <source>
        <strain evidence="4 5">DSM 29328</strain>
    </source>
</reference>
<evidence type="ECO:0000256" key="2">
    <source>
        <dbReference type="ARBA" id="ARBA00023002"/>
    </source>
</evidence>
<dbReference type="OrthoDB" id="9793825at2"/>
<dbReference type="Pfam" id="PF00106">
    <property type="entry name" value="adh_short"/>
    <property type="match status" value="1"/>
</dbReference>
<dbReference type="AlphaFoldDB" id="A0A2T0RGE3"/>
<proteinExistence type="inferred from homology"/>
<dbReference type="RefSeq" id="WP_106207954.1">
    <property type="nucleotide sequence ID" value="NZ_PVTD01000014.1"/>
</dbReference>
<evidence type="ECO:0000313" key="5">
    <source>
        <dbReference type="Proteomes" id="UP000239480"/>
    </source>
</evidence>
<dbReference type="PRINTS" id="PR00081">
    <property type="entry name" value="GDHRDH"/>
</dbReference>
<dbReference type="InterPro" id="IPR020904">
    <property type="entry name" value="Sc_DH/Rdtase_CS"/>
</dbReference>